<organism evidence="3 4">
    <name type="scientific">Enterocloster asparagiformis</name>
    <dbReference type="NCBI Taxonomy" id="333367"/>
    <lineage>
        <taxon>Bacteria</taxon>
        <taxon>Bacillati</taxon>
        <taxon>Bacillota</taxon>
        <taxon>Clostridia</taxon>
        <taxon>Lachnospirales</taxon>
        <taxon>Lachnospiraceae</taxon>
        <taxon>Enterocloster</taxon>
    </lineage>
</organism>
<dbReference type="OrthoDB" id="9772751at2"/>
<dbReference type="SUPFAM" id="SSF53335">
    <property type="entry name" value="S-adenosyl-L-methionine-dependent methyltransferases"/>
    <property type="match status" value="1"/>
</dbReference>
<protein>
    <submittedName>
        <fullName evidence="3">Class I SAM-dependent methyltransferase</fullName>
    </submittedName>
</protein>
<dbReference type="AlphaFoldDB" id="A0A413FJJ4"/>
<dbReference type="InterPro" id="IPR029063">
    <property type="entry name" value="SAM-dependent_MTases_sf"/>
</dbReference>
<dbReference type="CDD" id="cd02440">
    <property type="entry name" value="AdoMet_MTases"/>
    <property type="match status" value="1"/>
</dbReference>
<gene>
    <name evidence="3" type="ORF">DWV29_04260</name>
</gene>
<proteinExistence type="predicted"/>
<evidence type="ECO:0000259" key="2">
    <source>
        <dbReference type="Pfam" id="PF08241"/>
    </source>
</evidence>
<keyword evidence="3" id="KW-0489">Methyltransferase</keyword>
<keyword evidence="1 3" id="KW-0808">Transferase</keyword>
<dbReference type="PANTHER" id="PTHR44068">
    <property type="entry name" value="ZGC:194242"/>
    <property type="match status" value="1"/>
</dbReference>
<evidence type="ECO:0000313" key="4">
    <source>
        <dbReference type="Proteomes" id="UP000283880"/>
    </source>
</evidence>
<dbReference type="Pfam" id="PF08241">
    <property type="entry name" value="Methyltransf_11"/>
    <property type="match status" value="1"/>
</dbReference>
<dbReference type="GO" id="GO:0003838">
    <property type="term" value="F:sterol 24-C-methyltransferase activity"/>
    <property type="evidence" value="ECO:0007669"/>
    <property type="project" value="TreeGrafter"/>
</dbReference>
<dbReference type="Gene3D" id="3.40.50.150">
    <property type="entry name" value="Vaccinia Virus protein VP39"/>
    <property type="match status" value="1"/>
</dbReference>
<comment type="caution">
    <text evidence="3">The sequence shown here is derived from an EMBL/GenBank/DDBJ whole genome shotgun (WGS) entry which is preliminary data.</text>
</comment>
<reference evidence="3 4" key="1">
    <citation type="submission" date="2018-08" db="EMBL/GenBank/DDBJ databases">
        <title>A genome reference for cultivated species of the human gut microbiota.</title>
        <authorList>
            <person name="Zou Y."/>
            <person name="Xue W."/>
            <person name="Luo G."/>
        </authorList>
    </citation>
    <scope>NUCLEOTIDE SEQUENCE [LARGE SCALE GENOMIC DNA]</scope>
    <source>
        <strain evidence="3 4">AF04-15</strain>
    </source>
</reference>
<evidence type="ECO:0000256" key="1">
    <source>
        <dbReference type="ARBA" id="ARBA00022679"/>
    </source>
</evidence>
<sequence>MRKEKGRMEKIDFTNPDYEFDDIAEQVFYPIYDVIAQDLLEETGIVSGSMLDVGCGGGHLGFAVMGKSDLTGDFVDINATAVRLAEERSKRLGVWERSRFYRADVVSLPFEDQSFDLVISRGSMFFWEDQERAFSEILRVLKPGGKTYIGGGLGRPWQRKAIMERMDELGLVCMGRQKDASMALTDGEYRSLAERLGRPLSIVDDEERGHWLVFEG</sequence>
<accession>A0A413FJJ4</accession>
<feature type="domain" description="Methyltransferase type 11" evidence="2">
    <location>
        <begin position="51"/>
        <end position="149"/>
    </location>
</feature>
<dbReference type="EMBL" id="QSBM01000002">
    <property type="protein sequence ID" value="RGX32012.1"/>
    <property type="molecule type" value="Genomic_DNA"/>
</dbReference>
<dbReference type="GO" id="GO:0016126">
    <property type="term" value="P:sterol biosynthetic process"/>
    <property type="evidence" value="ECO:0007669"/>
    <property type="project" value="TreeGrafter"/>
</dbReference>
<dbReference type="InterPro" id="IPR013216">
    <property type="entry name" value="Methyltransf_11"/>
</dbReference>
<dbReference type="GO" id="GO:0032259">
    <property type="term" value="P:methylation"/>
    <property type="evidence" value="ECO:0007669"/>
    <property type="project" value="UniProtKB-KW"/>
</dbReference>
<dbReference type="Proteomes" id="UP000283880">
    <property type="component" value="Unassembled WGS sequence"/>
</dbReference>
<evidence type="ECO:0000313" key="3">
    <source>
        <dbReference type="EMBL" id="RGX32012.1"/>
    </source>
</evidence>
<dbReference type="PANTHER" id="PTHR44068:SF1">
    <property type="entry name" value="HYPOTHETICAL LOC100005854"/>
    <property type="match status" value="1"/>
</dbReference>
<name>A0A413FJJ4_9FIRM</name>
<dbReference type="InterPro" id="IPR050447">
    <property type="entry name" value="Erg6_SMT_methyltransf"/>
</dbReference>